<dbReference type="Proteomes" id="UP001054889">
    <property type="component" value="Unassembled WGS sequence"/>
</dbReference>
<evidence type="ECO:0000313" key="2">
    <source>
        <dbReference type="EMBL" id="GJM98356.1"/>
    </source>
</evidence>
<accession>A0AAV5CJZ2</accession>
<evidence type="ECO:0000256" key="1">
    <source>
        <dbReference type="SAM" id="MobiDB-lite"/>
    </source>
</evidence>
<gene>
    <name evidence="2" type="primary">ga15359</name>
    <name evidence="2" type="ORF">PR202_ga15359</name>
</gene>
<protein>
    <submittedName>
        <fullName evidence="2">Uncharacterized protein</fullName>
    </submittedName>
</protein>
<name>A0AAV5CJZ2_ELECO</name>
<evidence type="ECO:0000313" key="3">
    <source>
        <dbReference type="Proteomes" id="UP001054889"/>
    </source>
</evidence>
<dbReference type="AlphaFoldDB" id="A0AAV5CJZ2"/>
<feature type="compositionally biased region" description="Basic and acidic residues" evidence="1">
    <location>
        <begin position="109"/>
        <end position="132"/>
    </location>
</feature>
<organism evidence="2 3">
    <name type="scientific">Eleusine coracana subsp. coracana</name>
    <dbReference type="NCBI Taxonomy" id="191504"/>
    <lineage>
        <taxon>Eukaryota</taxon>
        <taxon>Viridiplantae</taxon>
        <taxon>Streptophyta</taxon>
        <taxon>Embryophyta</taxon>
        <taxon>Tracheophyta</taxon>
        <taxon>Spermatophyta</taxon>
        <taxon>Magnoliopsida</taxon>
        <taxon>Liliopsida</taxon>
        <taxon>Poales</taxon>
        <taxon>Poaceae</taxon>
        <taxon>PACMAD clade</taxon>
        <taxon>Chloridoideae</taxon>
        <taxon>Cynodonteae</taxon>
        <taxon>Eleusininae</taxon>
        <taxon>Eleusine</taxon>
    </lineage>
</organism>
<dbReference type="Pfam" id="PF07893">
    <property type="entry name" value="DUF1668"/>
    <property type="match status" value="1"/>
</dbReference>
<feature type="region of interest" description="Disordered" evidence="1">
    <location>
        <begin position="109"/>
        <end position="168"/>
    </location>
</feature>
<dbReference type="InterPro" id="IPR012871">
    <property type="entry name" value="DUF1668_ORYSA"/>
</dbReference>
<keyword evidence="3" id="KW-1185">Reference proteome</keyword>
<sequence>MPMPMPDKKTRKIKDRVAAVLEPRLIRVRRGNKKKKANSEDPLRSIRCTWCWSTDPRNPPIPSSRSPPAPSPALCLAAVAVACPARRRVTSPSVSRLRWHVLRRGEDAVRAPDGGRRCGTDNRLRPQDRHGSDGSPPRLPQAEPRPDPSRRQALRARPGTVCDGGTVGSRWHQLPPPPIFPCRLNPLEYRNPPKIRVASYAVVGSHILLSVEAETQQDKGTCAFDMNAKQWEMVDDKNLPFIGQAVSLGSRRFIVRSRAKGGAATVYYMDVFLSRNTNTGKTELSIVEVPVASKGIVPGQLLCSMGKDSFTSFDIQSLDPSPEAKPDRARIVYRTYSMVSGDDGETSSVVKEQRQIFKIRGRFTRLAQPFPVAAVLTM</sequence>
<dbReference type="EMBL" id="BQKI01000007">
    <property type="protein sequence ID" value="GJM98356.1"/>
    <property type="molecule type" value="Genomic_DNA"/>
</dbReference>
<proteinExistence type="predicted"/>
<comment type="caution">
    <text evidence="2">The sequence shown here is derived from an EMBL/GenBank/DDBJ whole genome shotgun (WGS) entry which is preliminary data.</text>
</comment>
<reference evidence="2" key="1">
    <citation type="journal article" date="2018" name="DNA Res.">
        <title>Multiple hybrid de novo genome assembly of finger millet, an orphan allotetraploid crop.</title>
        <authorList>
            <person name="Hatakeyama M."/>
            <person name="Aluri S."/>
            <person name="Balachadran M.T."/>
            <person name="Sivarajan S.R."/>
            <person name="Patrignani A."/>
            <person name="Gruter S."/>
            <person name="Poveda L."/>
            <person name="Shimizu-Inatsugi R."/>
            <person name="Baeten J."/>
            <person name="Francoijs K.J."/>
            <person name="Nataraja K.N."/>
            <person name="Reddy Y.A.N."/>
            <person name="Phadnis S."/>
            <person name="Ravikumar R.L."/>
            <person name="Schlapbach R."/>
            <person name="Sreeman S.M."/>
            <person name="Shimizu K.K."/>
        </authorList>
    </citation>
    <scope>NUCLEOTIDE SEQUENCE</scope>
</reference>
<reference evidence="2" key="2">
    <citation type="submission" date="2021-12" db="EMBL/GenBank/DDBJ databases">
        <title>Resequencing data analysis of finger millet.</title>
        <authorList>
            <person name="Hatakeyama M."/>
            <person name="Aluri S."/>
            <person name="Balachadran M.T."/>
            <person name="Sivarajan S.R."/>
            <person name="Poveda L."/>
            <person name="Shimizu-Inatsugi R."/>
            <person name="Schlapbach R."/>
            <person name="Sreeman S.M."/>
            <person name="Shimizu K.K."/>
        </authorList>
    </citation>
    <scope>NUCLEOTIDE SEQUENCE</scope>
</reference>